<dbReference type="Pfam" id="PF12725">
    <property type="entry name" value="DUF3810"/>
    <property type="match status" value="1"/>
</dbReference>
<protein>
    <recommendedName>
        <fullName evidence="4">DUF3810 domain-containing protein</fullName>
    </recommendedName>
</protein>
<evidence type="ECO:0000256" key="1">
    <source>
        <dbReference type="SAM" id="Phobius"/>
    </source>
</evidence>
<dbReference type="InterPro" id="IPR024294">
    <property type="entry name" value="DUF3810"/>
</dbReference>
<accession>A0A1E5UFD0</accession>
<dbReference type="RefSeq" id="WP_069797934.1">
    <property type="nucleotide sequence ID" value="NZ_CP034157.1"/>
</dbReference>
<evidence type="ECO:0000313" key="3">
    <source>
        <dbReference type="Proteomes" id="UP000095601"/>
    </source>
</evidence>
<organism evidence="2 3">
    <name type="scientific">Cloacibacterium normanense</name>
    <dbReference type="NCBI Taxonomy" id="237258"/>
    <lineage>
        <taxon>Bacteria</taxon>
        <taxon>Pseudomonadati</taxon>
        <taxon>Bacteroidota</taxon>
        <taxon>Flavobacteriia</taxon>
        <taxon>Flavobacteriales</taxon>
        <taxon>Weeksellaceae</taxon>
    </lineage>
</organism>
<dbReference type="KEGG" id="cnr:EB819_00475"/>
<name>A0A1E5UFD0_9FLAO</name>
<keyword evidence="1" id="KW-0472">Membrane</keyword>
<reference evidence="2 3" key="1">
    <citation type="submission" date="2016-09" db="EMBL/GenBank/DDBJ databases">
        <authorList>
            <person name="Capua I."/>
            <person name="De Benedictis P."/>
            <person name="Joannis T."/>
            <person name="Lombin L.H."/>
            <person name="Cattoli G."/>
        </authorList>
    </citation>
    <scope>NUCLEOTIDE SEQUENCE [LARGE SCALE GENOMIC DNA]</scope>
    <source>
        <strain evidence="2 3">NRS-1</strain>
    </source>
</reference>
<gene>
    <name evidence="2" type="ORF">BHF72_1982</name>
</gene>
<keyword evidence="1" id="KW-0812">Transmembrane</keyword>
<dbReference type="AlphaFoldDB" id="A0A1E5UFD0"/>
<dbReference type="Proteomes" id="UP000095601">
    <property type="component" value="Unassembled WGS sequence"/>
</dbReference>
<feature type="transmembrane region" description="Helical" evidence="1">
    <location>
        <begin position="52"/>
        <end position="74"/>
    </location>
</feature>
<dbReference type="EMBL" id="MKGI01000031">
    <property type="protein sequence ID" value="OEL11580.1"/>
    <property type="molecule type" value="Genomic_DNA"/>
</dbReference>
<sequence>MVKILKNKQSLFWAGLLFAQFLLFYIFSKNEIIVHQFTAIFHLKKEFQNELFSHFIFSFGDIFYIIFIFFLLLFLFKSIKSRNFSVLLIILNIFYFIYQISWGMLYFQKPLYDKNKVEISTKELEKLTLKYIALTNQERKKIETKHIFKIKNIEVLKSSILHSQKRLPKEYYPFKTSNIDIFKTSLFNPLISYTGILGYYNPFTTEAQYNAELPNTYIPFTLSHESAHQLGFAREQEANFIGFLICKNSNNSELKYSAYLYATKTLVNALRNTNPEFAAQATLFLSQEVKNDLKNEQLFKEKNDSFIAEIFYFANDIFLKSNQQEGSITYSYFIDLLVLYERRKA</sequence>
<keyword evidence="1" id="KW-1133">Transmembrane helix</keyword>
<proteinExistence type="predicted"/>
<comment type="caution">
    <text evidence="2">The sequence shown here is derived from an EMBL/GenBank/DDBJ whole genome shotgun (WGS) entry which is preliminary data.</text>
</comment>
<dbReference type="STRING" id="237258.SAMN04489756_11523"/>
<feature type="transmembrane region" description="Helical" evidence="1">
    <location>
        <begin position="86"/>
        <end position="107"/>
    </location>
</feature>
<evidence type="ECO:0008006" key="4">
    <source>
        <dbReference type="Google" id="ProtNLM"/>
    </source>
</evidence>
<keyword evidence="3" id="KW-1185">Reference proteome</keyword>
<evidence type="ECO:0000313" key="2">
    <source>
        <dbReference type="EMBL" id="OEL11580.1"/>
    </source>
</evidence>
<dbReference type="PATRIC" id="fig|237258.4.peg.1974"/>